<dbReference type="GO" id="GO:0004565">
    <property type="term" value="F:beta-galactosidase activity"/>
    <property type="evidence" value="ECO:0007669"/>
    <property type="project" value="InterPro"/>
</dbReference>
<feature type="domain" description="Agarase CBM-like" evidence="4">
    <location>
        <begin position="48"/>
        <end position="157"/>
    </location>
</feature>
<dbReference type="PROSITE" id="PS51257">
    <property type="entry name" value="PROKAR_LIPOPROTEIN"/>
    <property type="match status" value="1"/>
</dbReference>
<dbReference type="InterPro" id="IPR040669">
    <property type="entry name" value="Agarase_CBM"/>
</dbReference>
<dbReference type="GO" id="GO:0009341">
    <property type="term" value="C:beta-galactosidase complex"/>
    <property type="evidence" value="ECO:0007669"/>
    <property type="project" value="InterPro"/>
</dbReference>
<gene>
    <name evidence="5" type="primary">agaD02</name>
</gene>
<dbReference type="InterPro" id="IPR017853">
    <property type="entry name" value="GH"/>
</dbReference>
<dbReference type="GO" id="GO:0005975">
    <property type="term" value="P:carbohydrate metabolic process"/>
    <property type="evidence" value="ECO:0007669"/>
    <property type="project" value="InterPro"/>
</dbReference>
<name>A2TGZ5_9ALTE</name>
<evidence type="ECO:0000259" key="3">
    <source>
        <dbReference type="Pfam" id="PF02449"/>
    </source>
</evidence>
<dbReference type="Gene3D" id="3.20.20.80">
    <property type="entry name" value="Glycosidases"/>
    <property type="match status" value="1"/>
</dbReference>
<dbReference type="SUPFAM" id="SSF51445">
    <property type="entry name" value="(Trans)glycosidases"/>
    <property type="match status" value="1"/>
</dbReference>
<protein>
    <submittedName>
        <fullName evidence="5">Beta-agarase</fullName>
    </submittedName>
</protein>
<keyword evidence="2" id="KW-0326">Glycosidase</keyword>
<sequence>MVEVMKFTKNKIAALLSLTLLGVYGCGSTPSSSDAEGAVEDVGGTIPDFESAAFFKKVKKDHAKAEVVSDQGVTSGSSALKVNFDSVSEANKFKYWPNVKVHPDSGFWNWNAKGSLSLDITNPTDSPANIILKLADNVGVMGSGDNQLNYAVNVPAGETVPVEMLFNGTKRKLDGYWGGEKINLRNIVEFQIFVQGPMDAQTVIIDNFNLVDATGDFIEASGQEVKVSGPIPTVASITSFDEGQPTFVAFDRSAAATVTELKTDMGGLLAVKLAATNAYPNITFKAPQPWDWSEYGDFSLAFDLESKTDEPLQLFVRVDDAENENWGGTANGVVDSMSSYVTLAPGDDGTFYLPLGQTGSQIVSGMRAEPPKKSYNAQAISYGWGEKSLDTSNIVSFQLYLQNPTKDAEFNIKSVRLIPNIDADATRYEGLIDQYGQFTGSEWPKKISEDEELETMGKLAKMSLKSTSQMPGRSIYGGWADGPKLKGTGFFRTEKVDGKWSLVDPQGNLFFATGVDNIRMDDTVTITGHDFADKDKRSGKEVASEVRRSMFTWLPEDDDVLAENYDYANWVHSGALKKGEVFSFYGANLQRKYGGTFSEAEKVWKDITIDRMVDWGFTTLGNWADPMFYDNKKVAYVANGWIFGDHARISTGNDYWGPIHDPFDPEFVNSVKAMTKKLMTEVDKNDPWMMGVFVDNEISWGNTKNDANHYGLVVNALSYDMKKSPAKAAFTEHLKEKYWAIEDLNTSWGVKVASWAEFEKSFDHRSRLSKNMKKDYAEMLEMLSAKYFSTVRAELKKVLPNHLYLGARFADWGVTPEIAKGAAPYVDVMSYNLYAEDLNSKGDWSKLAELDKPSIIGEFHFGSTDSGLFHGGIVSAASQQDRAKKYTNYMNSIADNPYFVGAHWFQYIDSPTTGRAWDGENYNVGFVSITDTPYVPLVEAAKKFNQDVYMLRYKK</sequence>
<dbReference type="SMR" id="A2TGZ5"/>
<dbReference type="Pfam" id="PF02449">
    <property type="entry name" value="Glyco_hydro_42"/>
    <property type="match status" value="1"/>
</dbReference>
<dbReference type="EMBL" id="EF199908">
    <property type="protein sequence ID" value="ABM90422.1"/>
    <property type="molecule type" value="Genomic_DNA"/>
</dbReference>
<evidence type="ECO:0000259" key="4">
    <source>
        <dbReference type="Pfam" id="PF17992"/>
    </source>
</evidence>
<dbReference type="Pfam" id="PF17992">
    <property type="entry name" value="Agarase_CBM"/>
    <property type="match status" value="2"/>
</dbReference>
<feature type="domain" description="Agarase CBM-like" evidence="4">
    <location>
        <begin position="254"/>
        <end position="424"/>
    </location>
</feature>
<dbReference type="AlphaFoldDB" id="A2TGZ5"/>
<evidence type="ECO:0000256" key="1">
    <source>
        <dbReference type="ARBA" id="ARBA00022801"/>
    </source>
</evidence>
<dbReference type="CAZy" id="GH50">
    <property type="family name" value="Glycoside Hydrolase Family 50"/>
</dbReference>
<keyword evidence="1" id="KW-0378">Hydrolase</keyword>
<dbReference type="InterPro" id="IPR013529">
    <property type="entry name" value="Glyco_hydro_42_N"/>
</dbReference>
<evidence type="ECO:0000313" key="5">
    <source>
        <dbReference type="EMBL" id="ABM90422.1"/>
    </source>
</evidence>
<feature type="domain" description="Glycoside hydrolase family 42 N-terminal" evidence="3">
    <location>
        <begin position="724"/>
        <end position="836"/>
    </location>
</feature>
<dbReference type="Gene3D" id="2.60.120.430">
    <property type="entry name" value="Galactose-binding lectin"/>
    <property type="match status" value="2"/>
</dbReference>
<reference evidence="5" key="1">
    <citation type="submission" date="2006-12" db="EMBL/GenBank/DDBJ databases">
        <title>Cloning, expression, and characterization of a glycoside hydrolase b-agarase from a marine Agarivorans isolate QM38.</title>
        <authorList>
            <person name="Du Z.J."/>
            <person name="Chi Z.M."/>
            <person name="Wu L.F."/>
        </authorList>
    </citation>
    <scope>NUCLEOTIDE SEQUENCE</scope>
</reference>
<organism evidence="5">
    <name type="scientific">Agarivorans sp. QM38</name>
    <dbReference type="NCBI Taxonomy" id="411143"/>
    <lineage>
        <taxon>Bacteria</taxon>
        <taxon>Pseudomonadati</taxon>
        <taxon>Pseudomonadota</taxon>
        <taxon>Gammaproteobacteria</taxon>
        <taxon>Alteromonadales</taxon>
        <taxon>Alteromonadaceae</taxon>
        <taxon>Agarivorans</taxon>
    </lineage>
</organism>
<evidence type="ECO:0000256" key="2">
    <source>
        <dbReference type="ARBA" id="ARBA00023295"/>
    </source>
</evidence>
<proteinExistence type="predicted"/>
<accession>A2TGZ5</accession>